<keyword evidence="5 7" id="KW-1133">Transmembrane helix</keyword>
<organism evidence="8 9">
    <name type="scientific">Corallincola platygyrae</name>
    <dbReference type="NCBI Taxonomy" id="1193278"/>
    <lineage>
        <taxon>Bacteria</taxon>
        <taxon>Pseudomonadati</taxon>
        <taxon>Pseudomonadota</taxon>
        <taxon>Gammaproteobacteria</taxon>
        <taxon>Alteromonadales</taxon>
        <taxon>Psychromonadaceae</taxon>
        <taxon>Corallincola</taxon>
    </lineage>
</organism>
<evidence type="ECO:0000256" key="7">
    <source>
        <dbReference type="SAM" id="Phobius"/>
    </source>
</evidence>
<name>A0ABW4XPS7_9GAMM</name>
<evidence type="ECO:0000256" key="1">
    <source>
        <dbReference type="ARBA" id="ARBA00004651"/>
    </source>
</evidence>
<comment type="subcellular location">
    <subcellularLocation>
        <location evidence="1">Cell membrane</location>
        <topology evidence="1">Multi-pass membrane protein</topology>
    </subcellularLocation>
</comment>
<dbReference type="Pfam" id="PF01810">
    <property type="entry name" value="LysE"/>
    <property type="match status" value="1"/>
</dbReference>
<proteinExistence type="inferred from homology"/>
<dbReference type="PANTHER" id="PTHR30086:SF14">
    <property type="entry name" value="HOMOSERINE_HOMOSERINE LACTONE EFFLUX PROTEIN"/>
    <property type="match status" value="1"/>
</dbReference>
<dbReference type="InterPro" id="IPR001123">
    <property type="entry name" value="LeuE-type"/>
</dbReference>
<dbReference type="Proteomes" id="UP001597380">
    <property type="component" value="Unassembled WGS sequence"/>
</dbReference>
<keyword evidence="6 7" id="KW-0472">Membrane</keyword>
<keyword evidence="9" id="KW-1185">Reference proteome</keyword>
<comment type="caution">
    <text evidence="8">The sequence shown here is derived from an EMBL/GenBank/DDBJ whole genome shotgun (WGS) entry which is preliminary data.</text>
</comment>
<dbReference type="PIRSF" id="PIRSF006324">
    <property type="entry name" value="LeuE"/>
    <property type="match status" value="1"/>
</dbReference>
<dbReference type="RefSeq" id="WP_345339924.1">
    <property type="nucleotide sequence ID" value="NZ_BAABLI010000012.1"/>
</dbReference>
<dbReference type="EMBL" id="JBHUHT010000016">
    <property type="protein sequence ID" value="MFD2097149.1"/>
    <property type="molecule type" value="Genomic_DNA"/>
</dbReference>
<evidence type="ECO:0000313" key="8">
    <source>
        <dbReference type="EMBL" id="MFD2097149.1"/>
    </source>
</evidence>
<evidence type="ECO:0000313" key="9">
    <source>
        <dbReference type="Proteomes" id="UP001597380"/>
    </source>
</evidence>
<keyword evidence="3" id="KW-1003">Cell membrane</keyword>
<reference evidence="9" key="1">
    <citation type="journal article" date="2019" name="Int. J. Syst. Evol. Microbiol.">
        <title>The Global Catalogue of Microorganisms (GCM) 10K type strain sequencing project: providing services to taxonomists for standard genome sequencing and annotation.</title>
        <authorList>
            <consortium name="The Broad Institute Genomics Platform"/>
            <consortium name="The Broad Institute Genome Sequencing Center for Infectious Disease"/>
            <person name="Wu L."/>
            <person name="Ma J."/>
        </authorList>
    </citation>
    <scope>NUCLEOTIDE SEQUENCE [LARGE SCALE GENOMIC DNA]</scope>
    <source>
        <strain evidence="9">CGMCC 1.10992</strain>
    </source>
</reference>
<evidence type="ECO:0000256" key="3">
    <source>
        <dbReference type="ARBA" id="ARBA00022475"/>
    </source>
</evidence>
<protein>
    <submittedName>
        <fullName evidence="8">LysE family transporter</fullName>
    </submittedName>
</protein>
<feature type="transmembrane region" description="Helical" evidence="7">
    <location>
        <begin position="145"/>
        <end position="169"/>
    </location>
</feature>
<feature type="transmembrane region" description="Helical" evidence="7">
    <location>
        <begin position="74"/>
        <end position="91"/>
    </location>
</feature>
<accession>A0ABW4XPS7</accession>
<evidence type="ECO:0000256" key="6">
    <source>
        <dbReference type="ARBA" id="ARBA00023136"/>
    </source>
</evidence>
<keyword evidence="4 7" id="KW-0812">Transmembrane</keyword>
<evidence type="ECO:0000256" key="5">
    <source>
        <dbReference type="ARBA" id="ARBA00022989"/>
    </source>
</evidence>
<evidence type="ECO:0000256" key="2">
    <source>
        <dbReference type="ARBA" id="ARBA00007928"/>
    </source>
</evidence>
<sequence>MDFQLWLTFLGASLLISVSPGAGAITTMSHGIRYGLRNTLPFILGLQLGYIIQVTVVGIGLGAILAASAVTFEVIKWLGVGYLIWLGYQKFTEKPVPHALNKTVELSAHKQAVSALFINLSNPKVTVFLVAFFPQFIDHQSGKIISQYLVLGSTVVTVDFFVLLAYAYLGSGLSNLLNNEPLQRIQNRLFGGMYVGVAGVMAAA</sequence>
<gene>
    <name evidence="8" type="ORF">ACFSJ3_14230</name>
</gene>
<comment type="similarity">
    <text evidence="2">Belongs to the Rht family.</text>
</comment>
<evidence type="ECO:0000256" key="4">
    <source>
        <dbReference type="ARBA" id="ARBA00022692"/>
    </source>
</evidence>
<feature type="transmembrane region" description="Helical" evidence="7">
    <location>
        <begin position="48"/>
        <end position="67"/>
    </location>
</feature>
<dbReference type="PANTHER" id="PTHR30086">
    <property type="entry name" value="ARGININE EXPORTER PROTEIN ARGO"/>
    <property type="match status" value="1"/>
</dbReference>